<feature type="region of interest" description="Disordered" evidence="1">
    <location>
        <begin position="210"/>
        <end position="264"/>
    </location>
</feature>
<evidence type="ECO:0000256" key="1">
    <source>
        <dbReference type="SAM" id="MobiDB-lite"/>
    </source>
</evidence>
<dbReference type="AlphaFoldDB" id="A0AAV6FS67"/>
<dbReference type="PANTHER" id="PTHR35673">
    <property type="entry name" value="UPF0500 PROTEIN C1ORF216"/>
    <property type="match status" value="1"/>
</dbReference>
<feature type="compositionally biased region" description="Low complexity" evidence="1">
    <location>
        <begin position="180"/>
        <end position="190"/>
    </location>
</feature>
<feature type="compositionally biased region" description="Low complexity" evidence="1">
    <location>
        <begin position="88"/>
        <end position="102"/>
    </location>
</feature>
<feature type="region of interest" description="Disordered" evidence="1">
    <location>
        <begin position="53"/>
        <end position="195"/>
    </location>
</feature>
<name>A0AAV6FS67_9TELE</name>
<evidence type="ECO:0000313" key="2">
    <source>
        <dbReference type="EMBL" id="KAG5264587.1"/>
    </source>
</evidence>
<keyword evidence="3" id="KW-1185">Reference proteome</keyword>
<dbReference type="InterPro" id="IPR027812">
    <property type="entry name" value="DUF4653"/>
</dbReference>
<organism evidence="2 3">
    <name type="scientific">Alosa alosa</name>
    <name type="common">allis shad</name>
    <dbReference type="NCBI Taxonomy" id="278164"/>
    <lineage>
        <taxon>Eukaryota</taxon>
        <taxon>Metazoa</taxon>
        <taxon>Chordata</taxon>
        <taxon>Craniata</taxon>
        <taxon>Vertebrata</taxon>
        <taxon>Euteleostomi</taxon>
        <taxon>Actinopterygii</taxon>
        <taxon>Neopterygii</taxon>
        <taxon>Teleostei</taxon>
        <taxon>Clupei</taxon>
        <taxon>Clupeiformes</taxon>
        <taxon>Clupeoidei</taxon>
        <taxon>Clupeidae</taxon>
        <taxon>Alosa</taxon>
    </lineage>
</organism>
<proteinExistence type="predicted"/>
<feature type="region of interest" description="Disordered" evidence="1">
    <location>
        <begin position="1"/>
        <end position="34"/>
    </location>
</feature>
<feature type="compositionally biased region" description="Basic and acidic residues" evidence="1">
    <location>
        <begin position="129"/>
        <end position="152"/>
    </location>
</feature>
<feature type="compositionally biased region" description="Polar residues" evidence="1">
    <location>
        <begin position="1"/>
        <end position="18"/>
    </location>
</feature>
<protein>
    <recommendedName>
        <fullName evidence="4">CA216 protein</fullName>
    </recommendedName>
</protein>
<dbReference type="Pfam" id="PF15546">
    <property type="entry name" value="DUF4653"/>
    <property type="match status" value="1"/>
</dbReference>
<gene>
    <name evidence="2" type="ORF">AALO_G00255850</name>
</gene>
<dbReference type="Proteomes" id="UP000823561">
    <property type="component" value="Chromosome 20"/>
</dbReference>
<evidence type="ECO:0008006" key="4">
    <source>
        <dbReference type="Google" id="ProtNLM"/>
    </source>
</evidence>
<feature type="compositionally biased region" description="Acidic residues" evidence="1">
    <location>
        <begin position="162"/>
        <end position="179"/>
    </location>
</feature>
<sequence length="339" mass="37312">MGAIASHTQSRMLQQDRPSNAAYGGMSSSLRLLSNGPQQFNRKCEKDSNFNFLGEDDETLGGDENRNQVRPRSLGPLGRELPTPMHHVGVPLGPLSPLSRLPCWSPLEPLPEVESGDDGGGRVPPEGAEEGRIDEEVRRPSDLEKEKERELEESQDYSGKEVEEEEEDGLEWGESDEEFAFSSHSSSASSLVDGGEAGLGNLPSVWDRLCIGGPPSTEQDHTFSGPQGAESFRGSLEGMEPGVEDGSSDSEWDGGGSGGGTGDEVLEALWSAQDRQRFKEQEMQKHQLQLTMYRRLALIRWVRTLQGRVQDQQNRLQNSFDVILTHRKELLRMGAAASH</sequence>
<feature type="compositionally biased region" description="Gly residues" evidence="1">
    <location>
        <begin position="253"/>
        <end position="262"/>
    </location>
</feature>
<evidence type="ECO:0000313" key="3">
    <source>
        <dbReference type="Proteomes" id="UP000823561"/>
    </source>
</evidence>
<reference evidence="2" key="1">
    <citation type="submission" date="2020-10" db="EMBL/GenBank/DDBJ databases">
        <title>Chromosome-scale genome assembly of the Allis shad, Alosa alosa.</title>
        <authorList>
            <person name="Margot Z."/>
            <person name="Christophe K."/>
            <person name="Cabau C."/>
            <person name="Louis A."/>
            <person name="Berthelot C."/>
            <person name="Parey E."/>
            <person name="Roest Crollius H."/>
            <person name="Montfort J."/>
            <person name="Robinson-Rechavi M."/>
            <person name="Bucao C."/>
            <person name="Bouchez O."/>
            <person name="Gislard M."/>
            <person name="Lluch J."/>
            <person name="Milhes M."/>
            <person name="Lampietro C."/>
            <person name="Lopez Roques C."/>
            <person name="Donnadieu C."/>
            <person name="Braasch I."/>
            <person name="Desvignes T."/>
            <person name="Postlethwait J."/>
            <person name="Bobe J."/>
            <person name="Guiguen Y."/>
        </authorList>
    </citation>
    <scope>NUCLEOTIDE SEQUENCE</scope>
    <source>
        <strain evidence="2">M-15738</strain>
        <tissue evidence="2">Blood</tissue>
    </source>
</reference>
<dbReference type="EMBL" id="JADWDJ010000020">
    <property type="protein sequence ID" value="KAG5264587.1"/>
    <property type="molecule type" value="Genomic_DNA"/>
</dbReference>
<feature type="compositionally biased region" description="Acidic residues" evidence="1">
    <location>
        <begin position="242"/>
        <end position="252"/>
    </location>
</feature>
<accession>A0AAV6FS67</accession>
<dbReference type="PANTHER" id="PTHR35673:SF1">
    <property type="entry name" value="UPF0500 PROTEIN C1ORF216"/>
    <property type="match status" value="1"/>
</dbReference>
<comment type="caution">
    <text evidence="2">The sequence shown here is derived from an EMBL/GenBank/DDBJ whole genome shotgun (WGS) entry which is preliminary data.</text>
</comment>